<keyword evidence="1" id="KW-1133">Transmembrane helix</keyword>
<dbReference type="GO" id="GO:0043164">
    <property type="term" value="P:Gram-negative-bacterium-type cell wall biogenesis"/>
    <property type="evidence" value="ECO:0007669"/>
    <property type="project" value="TreeGrafter"/>
</dbReference>
<dbReference type="AlphaFoldDB" id="A0A9X1YNU7"/>
<dbReference type="PANTHER" id="PTHR30336">
    <property type="entry name" value="INNER MEMBRANE PROTEIN, PROBABLE PERMEASE"/>
    <property type="match status" value="1"/>
</dbReference>
<dbReference type="GO" id="GO:0005886">
    <property type="term" value="C:plasma membrane"/>
    <property type="evidence" value="ECO:0007669"/>
    <property type="project" value="TreeGrafter"/>
</dbReference>
<feature type="transmembrane region" description="Helical" evidence="1">
    <location>
        <begin position="48"/>
        <end position="69"/>
    </location>
</feature>
<gene>
    <name evidence="3" type="ORF">LPC04_19260</name>
</gene>
<keyword evidence="1" id="KW-0472">Membrane</keyword>
<dbReference type="CDD" id="cd06259">
    <property type="entry name" value="YdcF-like"/>
    <property type="match status" value="1"/>
</dbReference>
<keyword evidence="1" id="KW-0812">Transmembrane</keyword>
<evidence type="ECO:0000259" key="2">
    <source>
        <dbReference type="Pfam" id="PF02698"/>
    </source>
</evidence>
<reference evidence="3" key="1">
    <citation type="submission" date="2021-11" db="EMBL/GenBank/DDBJ databases">
        <title>BS-T2-15 a new species belonging to the Comamonadaceae family isolated from the soil of a French oak forest.</title>
        <authorList>
            <person name="Mieszkin S."/>
            <person name="Alain K."/>
        </authorList>
    </citation>
    <scope>NUCLEOTIDE SEQUENCE</scope>
    <source>
        <strain evidence="3">BS-T2-15</strain>
    </source>
</reference>
<keyword evidence="4" id="KW-1185">Reference proteome</keyword>
<dbReference type="InterPro" id="IPR003848">
    <property type="entry name" value="DUF218"/>
</dbReference>
<accession>A0A9X1YNU7</accession>
<dbReference type="GO" id="GO:0000270">
    <property type="term" value="P:peptidoglycan metabolic process"/>
    <property type="evidence" value="ECO:0007669"/>
    <property type="project" value="TreeGrafter"/>
</dbReference>
<sequence>MFADWLTSTGLGAVKPVVSALLLPPTPFIIVALAGVAIARARPRTGRALIVISCVSIWLTACMGFALWLETAGLDEPTPLDATARAGLKAREAAGEPLAIVVLGGGVDQVAPEYGAVNLGKDAYERLRYAVWLNHQTSIPILASGGRGWGAPGASNPPEATRTSEIAQSELGTPLRWTESNSRDTHENAVNSVAMLQAAGIREIVLVTHGFHMPRALHEFRAAAAAASASAPMRIIPATMGQAGGAGLPLLHWMPSDAGLQRTRNVWHEILGGLVARRRAPTNDEAPSTGR</sequence>
<dbReference type="Pfam" id="PF02698">
    <property type="entry name" value="DUF218"/>
    <property type="match status" value="1"/>
</dbReference>
<dbReference type="InterPro" id="IPR014729">
    <property type="entry name" value="Rossmann-like_a/b/a_fold"/>
</dbReference>
<dbReference type="PANTHER" id="PTHR30336:SF4">
    <property type="entry name" value="ENVELOPE BIOGENESIS FACTOR ELYC"/>
    <property type="match status" value="1"/>
</dbReference>
<name>A0A9X1YNU7_9BURK</name>
<dbReference type="RefSeq" id="WP_275683893.1">
    <property type="nucleotide sequence ID" value="NZ_JAJLJH010000006.1"/>
</dbReference>
<dbReference type="Gene3D" id="3.40.50.620">
    <property type="entry name" value="HUPs"/>
    <property type="match status" value="1"/>
</dbReference>
<protein>
    <submittedName>
        <fullName evidence="3">YdcF family protein</fullName>
    </submittedName>
</protein>
<feature type="transmembrane region" description="Helical" evidence="1">
    <location>
        <begin position="20"/>
        <end position="41"/>
    </location>
</feature>
<proteinExistence type="predicted"/>
<evidence type="ECO:0000313" key="4">
    <source>
        <dbReference type="Proteomes" id="UP001139353"/>
    </source>
</evidence>
<dbReference type="EMBL" id="JAJLJH010000006">
    <property type="protein sequence ID" value="MCK9687847.1"/>
    <property type="molecule type" value="Genomic_DNA"/>
</dbReference>
<dbReference type="Proteomes" id="UP001139353">
    <property type="component" value="Unassembled WGS sequence"/>
</dbReference>
<dbReference type="InterPro" id="IPR051599">
    <property type="entry name" value="Cell_Envelope_Assoc"/>
</dbReference>
<comment type="caution">
    <text evidence="3">The sequence shown here is derived from an EMBL/GenBank/DDBJ whole genome shotgun (WGS) entry which is preliminary data.</text>
</comment>
<evidence type="ECO:0000313" key="3">
    <source>
        <dbReference type="EMBL" id="MCK9687847.1"/>
    </source>
</evidence>
<evidence type="ECO:0000256" key="1">
    <source>
        <dbReference type="SAM" id="Phobius"/>
    </source>
</evidence>
<organism evidence="3 4">
    <name type="scientific">Scleromatobacter humisilvae</name>
    <dbReference type="NCBI Taxonomy" id="2897159"/>
    <lineage>
        <taxon>Bacteria</taxon>
        <taxon>Pseudomonadati</taxon>
        <taxon>Pseudomonadota</taxon>
        <taxon>Betaproteobacteria</taxon>
        <taxon>Burkholderiales</taxon>
        <taxon>Sphaerotilaceae</taxon>
        <taxon>Scleromatobacter</taxon>
    </lineage>
</organism>
<feature type="domain" description="DUF218" evidence="2">
    <location>
        <begin position="99"/>
        <end position="272"/>
    </location>
</feature>